<dbReference type="InterPro" id="IPR006121">
    <property type="entry name" value="HMA_dom"/>
</dbReference>
<accession>A0A3D9FGP6</accession>
<dbReference type="FunFam" id="3.30.70.100:FF:000001">
    <property type="entry name" value="ATPase copper transporting beta"/>
    <property type="match status" value="1"/>
</dbReference>
<dbReference type="CDD" id="cd00371">
    <property type="entry name" value="HMA"/>
    <property type="match status" value="1"/>
</dbReference>
<evidence type="ECO:0000256" key="2">
    <source>
        <dbReference type="SAM" id="SignalP"/>
    </source>
</evidence>
<evidence type="ECO:0000313" key="5">
    <source>
        <dbReference type="Proteomes" id="UP000256310"/>
    </source>
</evidence>
<feature type="signal peptide" evidence="2">
    <location>
        <begin position="1"/>
        <end position="20"/>
    </location>
</feature>
<feature type="domain" description="HMA" evidence="3">
    <location>
        <begin position="41"/>
        <end position="107"/>
    </location>
</feature>
<dbReference type="RefSeq" id="WP_116236080.1">
    <property type="nucleotide sequence ID" value="NZ_QRDP01000004.1"/>
</dbReference>
<reference evidence="4 5" key="1">
    <citation type="submission" date="2018-07" db="EMBL/GenBank/DDBJ databases">
        <title>Genomic Encyclopedia of Type Strains, Phase IV (KMG-IV): sequencing the most valuable type-strain genomes for metagenomic binning, comparative biology and taxonomic classification.</title>
        <authorList>
            <person name="Goeker M."/>
        </authorList>
    </citation>
    <scope>NUCLEOTIDE SEQUENCE [LARGE SCALE GENOMIC DNA]</scope>
    <source>
        <strain evidence="4 5">DSM 26725</strain>
    </source>
</reference>
<sequence>MNKTTMAVVAVLGLAGAGIGATTLLPQTSSEVVAQSPAELQTASFAVENMTCAACPITVRQAMQGVDGVHDVTINFEAKTATARFDPTRTTTNAIAAASTDAGYPAQSNTAERL</sequence>
<protein>
    <submittedName>
        <fullName evidence="4">Mercuric ion binding protein</fullName>
    </submittedName>
</protein>
<name>A0A3D9FGP6_9SPHN</name>
<evidence type="ECO:0000313" key="4">
    <source>
        <dbReference type="EMBL" id="RED16702.1"/>
    </source>
</evidence>
<dbReference type="Proteomes" id="UP000256310">
    <property type="component" value="Unassembled WGS sequence"/>
</dbReference>
<evidence type="ECO:0000259" key="3">
    <source>
        <dbReference type="PROSITE" id="PS50846"/>
    </source>
</evidence>
<dbReference type="PROSITE" id="PS50846">
    <property type="entry name" value="HMA_2"/>
    <property type="match status" value="1"/>
</dbReference>
<dbReference type="Pfam" id="PF00403">
    <property type="entry name" value="HMA"/>
    <property type="match status" value="1"/>
</dbReference>
<dbReference type="InterPro" id="IPR036163">
    <property type="entry name" value="HMA_dom_sf"/>
</dbReference>
<proteinExistence type="predicted"/>
<feature type="chain" id="PRO_5017564978" evidence="2">
    <location>
        <begin position="21"/>
        <end position="114"/>
    </location>
</feature>
<comment type="caution">
    <text evidence="4">The sequence shown here is derived from an EMBL/GenBank/DDBJ whole genome shotgun (WGS) entry which is preliminary data.</text>
</comment>
<keyword evidence="1" id="KW-0479">Metal-binding</keyword>
<keyword evidence="5" id="KW-1185">Reference proteome</keyword>
<organism evidence="4 5">
    <name type="scientific">Parasphingopyxis lamellibrachiae</name>
    <dbReference type="NCBI Taxonomy" id="680125"/>
    <lineage>
        <taxon>Bacteria</taxon>
        <taxon>Pseudomonadati</taxon>
        <taxon>Pseudomonadota</taxon>
        <taxon>Alphaproteobacteria</taxon>
        <taxon>Sphingomonadales</taxon>
        <taxon>Sphingomonadaceae</taxon>
        <taxon>Parasphingopyxis</taxon>
    </lineage>
</organism>
<dbReference type="OrthoDB" id="7205933at2"/>
<dbReference type="SUPFAM" id="SSF55008">
    <property type="entry name" value="HMA, heavy metal-associated domain"/>
    <property type="match status" value="1"/>
</dbReference>
<gene>
    <name evidence="4" type="ORF">DFR46_1730</name>
</gene>
<dbReference type="EMBL" id="QRDP01000004">
    <property type="protein sequence ID" value="RED16702.1"/>
    <property type="molecule type" value="Genomic_DNA"/>
</dbReference>
<dbReference type="PRINTS" id="PR00946">
    <property type="entry name" value="HGSCAVENGER"/>
</dbReference>
<dbReference type="AlphaFoldDB" id="A0A3D9FGP6"/>
<dbReference type="InterPro" id="IPR001802">
    <property type="entry name" value="MerP/CopZ"/>
</dbReference>
<dbReference type="Gene3D" id="3.30.70.100">
    <property type="match status" value="1"/>
</dbReference>
<evidence type="ECO:0000256" key="1">
    <source>
        <dbReference type="ARBA" id="ARBA00022723"/>
    </source>
</evidence>
<dbReference type="GO" id="GO:0046872">
    <property type="term" value="F:metal ion binding"/>
    <property type="evidence" value="ECO:0007669"/>
    <property type="project" value="UniProtKB-KW"/>
</dbReference>
<keyword evidence="2" id="KW-0732">Signal</keyword>